<reference evidence="8 9" key="1">
    <citation type="submission" date="2019-12" db="EMBL/GenBank/DDBJ databases">
        <title>Maritimibacter sp. nov. sp. isolated from sea sand.</title>
        <authorList>
            <person name="Kim J."/>
            <person name="Jeong S.E."/>
            <person name="Jung H.S."/>
            <person name="Jeon C.O."/>
        </authorList>
    </citation>
    <scope>NUCLEOTIDE SEQUENCE [LARGE SCALE GENOMIC DNA]</scope>
    <source>
        <strain evidence="8 9">DP07</strain>
    </source>
</reference>
<dbReference type="GO" id="GO:0032049">
    <property type="term" value="P:cardiolipin biosynthetic process"/>
    <property type="evidence" value="ECO:0007669"/>
    <property type="project" value="UniProtKB-ARBA"/>
</dbReference>
<evidence type="ECO:0000256" key="6">
    <source>
        <dbReference type="SAM" id="MobiDB-lite"/>
    </source>
</evidence>
<feature type="domain" description="PLD phosphodiesterase" evidence="7">
    <location>
        <begin position="348"/>
        <end position="375"/>
    </location>
</feature>
<dbReference type="SUPFAM" id="SSF56024">
    <property type="entry name" value="Phospholipase D/nuclease"/>
    <property type="match status" value="2"/>
</dbReference>
<dbReference type="PANTHER" id="PTHR21248">
    <property type="entry name" value="CARDIOLIPIN SYNTHASE"/>
    <property type="match status" value="1"/>
</dbReference>
<dbReference type="Pfam" id="PF13091">
    <property type="entry name" value="PLDc_2"/>
    <property type="match status" value="1"/>
</dbReference>
<protein>
    <recommendedName>
        <fullName evidence="3">Phospholipase D</fullName>
    </recommendedName>
    <alternativeName>
        <fullName evidence="5">Choline phosphatase</fullName>
    </alternativeName>
</protein>
<dbReference type="EMBL" id="WTUX01000006">
    <property type="protein sequence ID" value="MZR11978.1"/>
    <property type="molecule type" value="Genomic_DNA"/>
</dbReference>
<keyword evidence="9" id="KW-1185">Reference proteome</keyword>
<evidence type="ECO:0000313" key="8">
    <source>
        <dbReference type="EMBL" id="MZR11978.1"/>
    </source>
</evidence>
<feature type="region of interest" description="Disordered" evidence="6">
    <location>
        <begin position="162"/>
        <end position="182"/>
    </location>
</feature>
<name>A0A845M0V3_9RHOB</name>
<feature type="compositionally biased region" description="Basic residues" evidence="6">
    <location>
        <begin position="168"/>
        <end position="177"/>
    </location>
</feature>
<dbReference type="AlphaFoldDB" id="A0A845M0V3"/>
<dbReference type="InterPro" id="IPR025202">
    <property type="entry name" value="PLD-like_dom"/>
</dbReference>
<evidence type="ECO:0000256" key="3">
    <source>
        <dbReference type="ARBA" id="ARBA00018392"/>
    </source>
</evidence>
<comment type="function">
    <text evidence="1">Could be a virulence factor.</text>
</comment>
<evidence type="ECO:0000256" key="4">
    <source>
        <dbReference type="ARBA" id="ARBA00022525"/>
    </source>
</evidence>
<dbReference type="InterPro" id="IPR001736">
    <property type="entry name" value="PLipase_D/transphosphatidylase"/>
</dbReference>
<comment type="caution">
    <text evidence="8">The sequence shown here is derived from an EMBL/GenBank/DDBJ whole genome shotgun (WGS) entry which is preliminary data.</text>
</comment>
<accession>A0A845M0V3</accession>
<gene>
    <name evidence="8" type="ORF">GQE99_02970</name>
</gene>
<dbReference type="GO" id="GO:0005576">
    <property type="term" value="C:extracellular region"/>
    <property type="evidence" value="ECO:0007669"/>
    <property type="project" value="UniProtKB-SubCell"/>
</dbReference>
<dbReference type="SMART" id="SM00155">
    <property type="entry name" value="PLDc"/>
    <property type="match status" value="2"/>
</dbReference>
<sequence>MDSDFARTSGQAAAFDDTPGWARARADRMGVMIDSAAYFRAALDALDQAKRSVWLIGWTFDPRTKLDPTDTERDTRIGTVLKTLADERPELDIRILVWNAGGLAHLARRFQPALARGWFSGSNVHFATDSTLSFGAAMHRKLLVVDDSLAFCPNDDIAVNRWDDPHHHDHNKLRRLPSGRPGPPWHANHVVLDGDAAARLGDVARAGWYQATGEGVTGEDERRTDLWPEGLSPLLTDTEVTLTGTDPSGEIGDPQAGLEHALAAIRAARRTIYAETTYLTAPPLREALAERLQEPDGPEVVLITGRHAPSFFDRAMMDPPRNLFLHRLTEADVHDRLSLLSPRTEKGRMIRVHAKLLIVDDRLIRVGSFNFANRSSGYDAESDVVAEAEDEAPLRGLRHRLIAHFLGLEAEQVARAERATGSIGTAIRQLDANEHRLPPIVPHPPLWRGWLARMHLGDPEGERDAWRPWKRAG</sequence>
<proteinExistence type="predicted"/>
<evidence type="ECO:0000256" key="5">
    <source>
        <dbReference type="ARBA" id="ARBA00029594"/>
    </source>
</evidence>
<feature type="domain" description="PLD phosphodiesterase" evidence="7">
    <location>
        <begin position="134"/>
        <end position="161"/>
    </location>
</feature>
<keyword evidence="4" id="KW-0964">Secreted</keyword>
<dbReference type="PROSITE" id="PS50035">
    <property type="entry name" value="PLD"/>
    <property type="match status" value="2"/>
</dbReference>
<dbReference type="CDD" id="cd09140">
    <property type="entry name" value="PLDc_vPLD1_2_like_bac_1"/>
    <property type="match status" value="1"/>
</dbReference>
<dbReference type="Proteomes" id="UP000467322">
    <property type="component" value="Unassembled WGS sequence"/>
</dbReference>
<dbReference type="RefSeq" id="WP_161350094.1">
    <property type="nucleotide sequence ID" value="NZ_WTUX01000006.1"/>
</dbReference>
<dbReference type="GO" id="GO:0030572">
    <property type="term" value="F:phosphatidyltransferase activity"/>
    <property type="evidence" value="ECO:0007669"/>
    <property type="project" value="UniProtKB-ARBA"/>
</dbReference>
<evidence type="ECO:0000313" key="9">
    <source>
        <dbReference type="Proteomes" id="UP000467322"/>
    </source>
</evidence>
<dbReference type="PANTHER" id="PTHR21248:SF22">
    <property type="entry name" value="PHOSPHOLIPASE D"/>
    <property type="match status" value="1"/>
</dbReference>
<organism evidence="8 9">
    <name type="scientific">Maritimibacter harenae</name>
    <dbReference type="NCBI Taxonomy" id="2606218"/>
    <lineage>
        <taxon>Bacteria</taxon>
        <taxon>Pseudomonadati</taxon>
        <taxon>Pseudomonadota</taxon>
        <taxon>Alphaproteobacteria</taxon>
        <taxon>Rhodobacterales</taxon>
        <taxon>Roseobacteraceae</taxon>
        <taxon>Maritimibacter</taxon>
    </lineage>
</organism>
<dbReference type="Gene3D" id="3.30.870.10">
    <property type="entry name" value="Endonuclease Chain A"/>
    <property type="match status" value="2"/>
</dbReference>
<evidence type="ECO:0000256" key="1">
    <source>
        <dbReference type="ARBA" id="ARBA00003145"/>
    </source>
</evidence>
<evidence type="ECO:0000259" key="7">
    <source>
        <dbReference type="PROSITE" id="PS50035"/>
    </source>
</evidence>
<evidence type="ECO:0000256" key="2">
    <source>
        <dbReference type="ARBA" id="ARBA00004613"/>
    </source>
</evidence>
<comment type="subcellular location">
    <subcellularLocation>
        <location evidence="2">Secreted</location>
    </subcellularLocation>
</comment>